<sequence length="67" mass="7407">MDARTSKEVDDDGGIAHHSFHMCRVRGKSTIAKSVKRTSLVPRGPRTDARPARQMVKSGFADLGYHL</sequence>
<gene>
    <name evidence="1" type="ORF">Tco_1113595</name>
</gene>
<dbReference type="Proteomes" id="UP001151760">
    <property type="component" value="Unassembled WGS sequence"/>
</dbReference>
<dbReference type="EMBL" id="BQNB010021134">
    <property type="protein sequence ID" value="GJU03257.1"/>
    <property type="molecule type" value="Genomic_DNA"/>
</dbReference>
<proteinExistence type="predicted"/>
<accession>A0ABQ5IUY6</accession>
<organism evidence="1 2">
    <name type="scientific">Tanacetum coccineum</name>
    <dbReference type="NCBI Taxonomy" id="301880"/>
    <lineage>
        <taxon>Eukaryota</taxon>
        <taxon>Viridiplantae</taxon>
        <taxon>Streptophyta</taxon>
        <taxon>Embryophyta</taxon>
        <taxon>Tracheophyta</taxon>
        <taxon>Spermatophyta</taxon>
        <taxon>Magnoliopsida</taxon>
        <taxon>eudicotyledons</taxon>
        <taxon>Gunneridae</taxon>
        <taxon>Pentapetalae</taxon>
        <taxon>asterids</taxon>
        <taxon>campanulids</taxon>
        <taxon>Asterales</taxon>
        <taxon>Asteraceae</taxon>
        <taxon>Asteroideae</taxon>
        <taxon>Anthemideae</taxon>
        <taxon>Anthemidinae</taxon>
        <taxon>Tanacetum</taxon>
    </lineage>
</organism>
<comment type="caution">
    <text evidence="1">The sequence shown here is derived from an EMBL/GenBank/DDBJ whole genome shotgun (WGS) entry which is preliminary data.</text>
</comment>
<keyword evidence="2" id="KW-1185">Reference proteome</keyword>
<evidence type="ECO:0000313" key="2">
    <source>
        <dbReference type="Proteomes" id="UP001151760"/>
    </source>
</evidence>
<protein>
    <submittedName>
        <fullName evidence="1">Uncharacterized protein</fullName>
    </submittedName>
</protein>
<reference evidence="1" key="2">
    <citation type="submission" date="2022-01" db="EMBL/GenBank/DDBJ databases">
        <authorList>
            <person name="Yamashiro T."/>
            <person name="Shiraishi A."/>
            <person name="Satake H."/>
            <person name="Nakayama K."/>
        </authorList>
    </citation>
    <scope>NUCLEOTIDE SEQUENCE</scope>
</reference>
<evidence type="ECO:0000313" key="1">
    <source>
        <dbReference type="EMBL" id="GJU03257.1"/>
    </source>
</evidence>
<name>A0ABQ5IUY6_9ASTR</name>
<reference evidence="1" key="1">
    <citation type="journal article" date="2022" name="Int. J. Mol. Sci.">
        <title>Draft Genome of Tanacetum Coccineum: Genomic Comparison of Closely Related Tanacetum-Family Plants.</title>
        <authorList>
            <person name="Yamashiro T."/>
            <person name="Shiraishi A."/>
            <person name="Nakayama K."/>
            <person name="Satake H."/>
        </authorList>
    </citation>
    <scope>NUCLEOTIDE SEQUENCE</scope>
</reference>